<dbReference type="InterPro" id="IPR006700">
    <property type="entry name" value="RsmE"/>
</dbReference>
<dbReference type="RefSeq" id="WP_264488330.1">
    <property type="nucleotide sequence ID" value="NZ_JAPDDT010000007.1"/>
</dbReference>
<feature type="domain" description="Ribosomal RNA small subunit methyltransferase E methyltransferase" evidence="11">
    <location>
        <begin position="74"/>
        <end position="235"/>
    </location>
</feature>
<evidence type="ECO:0000259" key="11">
    <source>
        <dbReference type="Pfam" id="PF04452"/>
    </source>
</evidence>
<comment type="catalytic activity">
    <reaction evidence="9 10">
        <text>uridine(1498) in 16S rRNA + S-adenosyl-L-methionine = N(3)-methyluridine(1498) in 16S rRNA + S-adenosyl-L-homocysteine + H(+)</text>
        <dbReference type="Rhea" id="RHEA:42920"/>
        <dbReference type="Rhea" id="RHEA-COMP:10283"/>
        <dbReference type="Rhea" id="RHEA-COMP:10284"/>
        <dbReference type="ChEBI" id="CHEBI:15378"/>
        <dbReference type="ChEBI" id="CHEBI:57856"/>
        <dbReference type="ChEBI" id="CHEBI:59789"/>
        <dbReference type="ChEBI" id="CHEBI:65315"/>
        <dbReference type="ChEBI" id="CHEBI:74502"/>
        <dbReference type="EC" id="2.1.1.193"/>
    </reaction>
</comment>
<comment type="caution">
    <text evidence="13">The sequence shown here is derived from an EMBL/GenBank/DDBJ whole genome shotgun (WGS) entry which is preliminary data.</text>
</comment>
<dbReference type="InterPro" id="IPR015947">
    <property type="entry name" value="PUA-like_sf"/>
</dbReference>
<sequence length="242" mass="25996">MARFFLAPECWGGAAVLTGDEAKHAAQVLRLRRGDRITVFDGGGRSASAEILDVSKSEVRLSIGDVVQRPPLRPRIHLVQAVPKGKTMDLIVQKAVELGVASIQPLITRRTVVQVEADDADRKSSKWQRVALEACKQCGQDLLPVVEPARSFADWLPHCGGGLKVIASLFPGARPLRDILRSGEMPEDVTLLVGPEGDFTAEEGESALAAGFQPASLGEIILRAETAAFFGISALRYEFSAA</sequence>
<evidence type="ECO:0000256" key="8">
    <source>
        <dbReference type="ARBA" id="ARBA00025699"/>
    </source>
</evidence>
<evidence type="ECO:0000256" key="2">
    <source>
        <dbReference type="ARBA" id="ARBA00005528"/>
    </source>
</evidence>
<dbReference type="PIRSF" id="PIRSF015601">
    <property type="entry name" value="MTase_slr0722"/>
    <property type="match status" value="1"/>
</dbReference>
<dbReference type="InterPro" id="IPR046886">
    <property type="entry name" value="RsmE_MTase_dom"/>
</dbReference>
<keyword evidence="3 10" id="KW-0963">Cytoplasm</keyword>
<comment type="subcellular location">
    <subcellularLocation>
        <location evidence="1 10">Cytoplasm</location>
    </subcellularLocation>
</comment>
<feature type="domain" description="Ribosomal RNA small subunit methyltransferase E PUA-like" evidence="12">
    <location>
        <begin position="17"/>
        <end position="63"/>
    </location>
</feature>
<keyword evidence="14" id="KW-1185">Reference proteome</keyword>
<accession>A0ABT3GL37</accession>
<dbReference type="Pfam" id="PF04452">
    <property type="entry name" value="Methyltrans_RNA"/>
    <property type="match status" value="1"/>
</dbReference>
<dbReference type="GO" id="GO:0008168">
    <property type="term" value="F:methyltransferase activity"/>
    <property type="evidence" value="ECO:0007669"/>
    <property type="project" value="UniProtKB-KW"/>
</dbReference>
<evidence type="ECO:0000256" key="6">
    <source>
        <dbReference type="ARBA" id="ARBA00022679"/>
    </source>
</evidence>
<keyword evidence="7 10" id="KW-0949">S-adenosyl-L-methionine</keyword>
<dbReference type="PANTHER" id="PTHR30027">
    <property type="entry name" value="RIBOSOMAL RNA SMALL SUBUNIT METHYLTRANSFERASE E"/>
    <property type="match status" value="1"/>
</dbReference>
<dbReference type="EMBL" id="JAPDDT010000007">
    <property type="protein sequence ID" value="MCW1924222.1"/>
    <property type="molecule type" value="Genomic_DNA"/>
</dbReference>
<keyword evidence="4 10" id="KW-0698">rRNA processing</keyword>
<dbReference type="InterPro" id="IPR029028">
    <property type="entry name" value="Alpha/beta_knot_MTases"/>
</dbReference>
<dbReference type="InterPro" id="IPR029026">
    <property type="entry name" value="tRNA_m1G_MTases_N"/>
</dbReference>
<evidence type="ECO:0000256" key="9">
    <source>
        <dbReference type="ARBA" id="ARBA00047944"/>
    </source>
</evidence>
<dbReference type="NCBIfam" id="NF008692">
    <property type="entry name" value="PRK11713.1-5"/>
    <property type="match status" value="1"/>
</dbReference>
<comment type="similarity">
    <text evidence="2 10">Belongs to the RNA methyltransferase RsmE family.</text>
</comment>
<evidence type="ECO:0000256" key="7">
    <source>
        <dbReference type="ARBA" id="ARBA00022691"/>
    </source>
</evidence>
<dbReference type="NCBIfam" id="TIGR00046">
    <property type="entry name" value="RsmE family RNA methyltransferase"/>
    <property type="match status" value="1"/>
</dbReference>
<evidence type="ECO:0000256" key="10">
    <source>
        <dbReference type="PIRNR" id="PIRNR015601"/>
    </source>
</evidence>
<name>A0ABT3GL37_9BACT</name>
<comment type="function">
    <text evidence="8 10">Specifically methylates the N3 position of the uracil ring of uridine 1498 (m3U1498) in 16S rRNA. Acts on the fully assembled 30S ribosomal subunit.</text>
</comment>
<gene>
    <name evidence="13" type="ORF">OKA05_16770</name>
</gene>
<dbReference type="SUPFAM" id="SSF75217">
    <property type="entry name" value="alpha/beta knot"/>
    <property type="match status" value="1"/>
</dbReference>
<evidence type="ECO:0000256" key="3">
    <source>
        <dbReference type="ARBA" id="ARBA00022490"/>
    </source>
</evidence>
<dbReference type="InterPro" id="IPR046887">
    <property type="entry name" value="RsmE_PUA-like"/>
</dbReference>
<dbReference type="PANTHER" id="PTHR30027:SF3">
    <property type="entry name" value="16S RRNA (URACIL(1498)-N(3))-METHYLTRANSFERASE"/>
    <property type="match status" value="1"/>
</dbReference>
<dbReference type="Gene3D" id="3.40.1280.10">
    <property type="match status" value="1"/>
</dbReference>
<dbReference type="CDD" id="cd18084">
    <property type="entry name" value="RsmE-like"/>
    <property type="match status" value="1"/>
</dbReference>
<organism evidence="13 14">
    <name type="scientific">Luteolibacter arcticus</name>
    <dbReference type="NCBI Taxonomy" id="1581411"/>
    <lineage>
        <taxon>Bacteria</taxon>
        <taxon>Pseudomonadati</taxon>
        <taxon>Verrucomicrobiota</taxon>
        <taxon>Verrucomicrobiia</taxon>
        <taxon>Verrucomicrobiales</taxon>
        <taxon>Verrucomicrobiaceae</taxon>
        <taxon>Luteolibacter</taxon>
    </lineage>
</organism>
<evidence type="ECO:0000259" key="12">
    <source>
        <dbReference type="Pfam" id="PF20260"/>
    </source>
</evidence>
<protein>
    <recommendedName>
        <fullName evidence="10">Ribosomal RNA small subunit methyltransferase E</fullName>
        <ecNumber evidence="10">2.1.1.193</ecNumber>
    </recommendedName>
</protein>
<keyword evidence="6 10" id="KW-0808">Transferase</keyword>
<keyword evidence="5 10" id="KW-0489">Methyltransferase</keyword>
<evidence type="ECO:0000256" key="4">
    <source>
        <dbReference type="ARBA" id="ARBA00022552"/>
    </source>
</evidence>
<proteinExistence type="inferred from homology"/>
<evidence type="ECO:0000256" key="1">
    <source>
        <dbReference type="ARBA" id="ARBA00004496"/>
    </source>
</evidence>
<reference evidence="13 14" key="1">
    <citation type="submission" date="2022-10" db="EMBL/GenBank/DDBJ databases">
        <title>Luteolibacter arcticus strain CCTCC AB 2014275, whole genome shotgun sequencing project.</title>
        <authorList>
            <person name="Zhao G."/>
            <person name="Shen L."/>
        </authorList>
    </citation>
    <scope>NUCLEOTIDE SEQUENCE [LARGE SCALE GENOMIC DNA]</scope>
    <source>
        <strain evidence="13 14">CCTCC AB 2014275</strain>
    </source>
</reference>
<evidence type="ECO:0000313" key="13">
    <source>
        <dbReference type="EMBL" id="MCW1924222.1"/>
    </source>
</evidence>
<evidence type="ECO:0000256" key="5">
    <source>
        <dbReference type="ARBA" id="ARBA00022603"/>
    </source>
</evidence>
<evidence type="ECO:0000313" key="14">
    <source>
        <dbReference type="Proteomes" id="UP001320876"/>
    </source>
</evidence>
<dbReference type="EC" id="2.1.1.193" evidence="10"/>
<dbReference type="Proteomes" id="UP001320876">
    <property type="component" value="Unassembled WGS sequence"/>
</dbReference>
<dbReference type="SUPFAM" id="SSF88697">
    <property type="entry name" value="PUA domain-like"/>
    <property type="match status" value="1"/>
</dbReference>
<dbReference type="Pfam" id="PF20260">
    <property type="entry name" value="PUA_4"/>
    <property type="match status" value="1"/>
</dbReference>
<dbReference type="GO" id="GO:0032259">
    <property type="term" value="P:methylation"/>
    <property type="evidence" value="ECO:0007669"/>
    <property type="project" value="UniProtKB-KW"/>
</dbReference>